<evidence type="ECO:0000256" key="1">
    <source>
        <dbReference type="ARBA" id="ARBA00022759"/>
    </source>
</evidence>
<dbReference type="SUPFAM" id="SSF56281">
    <property type="entry name" value="Metallo-hydrolase/oxidoreductase"/>
    <property type="match status" value="1"/>
</dbReference>
<accession>A0A173SHU9</accession>
<reference evidence="2 3" key="1">
    <citation type="submission" date="2015-09" db="EMBL/GenBank/DDBJ databases">
        <authorList>
            <consortium name="Pathogen Informatics"/>
        </authorList>
    </citation>
    <scope>NUCLEOTIDE SEQUENCE [LARGE SCALE GENOMIC DNA]</scope>
    <source>
        <strain evidence="2 3">2789STDY5608868</strain>
    </source>
</reference>
<name>A0A173SHU9_ANAHA</name>
<dbReference type="GO" id="GO:0042781">
    <property type="term" value="F:3'-tRNA processing endoribonuclease activity"/>
    <property type="evidence" value="ECO:0007669"/>
    <property type="project" value="TreeGrafter"/>
</dbReference>
<dbReference type="PANTHER" id="PTHR46018:SF2">
    <property type="entry name" value="ZINC PHOSPHODIESTERASE ELAC PROTEIN 1"/>
    <property type="match status" value="1"/>
</dbReference>
<organism evidence="2 3">
    <name type="scientific">Anaerostipes hadrus</name>
    <dbReference type="NCBI Taxonomy" id="649756"/>
    <lineage>
        <taxon>Bacteria</taxon>
        <taxon>Bacillati</taxon>
        <taxon>Bacillota</taxon>
        <taxon>Clostridia</taxon>
        <taxon>Lachnospirales</taxon>
        <taxon>Lachnospiraceae</taxon>
        <taxon>Anaerostipes</taxon>
    </lineage>
</organism>
<protein>
    <submittedName>
        <fullName evidence="2">Ribonuclease Z</fullName>
    </submittedName>
</protein>
<keyword evidence="1" id="KW-0540">Nuclease</keyword>
<dbReference type="InterPro" id="IPR036866">
    <property type="entry name" value="RibonucZ/Hydroxyglut_hydro"/>
</dbReference>
<evidence type="ECO:0000313" key="3">
    <source>
        <dbReference type="Proteomes" id="UP000095598"/>
    </source>
</evidence>
<dbReference type="RefSeq" id="WP_055258383.1">
    <property type="nucleotide sequence ID" value="NZ_CYXT01000008.1"/>
</dbReference>
<dbReference type="AlphaFoldDB" id="A0A173SHU9"/>
<dbReference type="Proteomes" id="UP000095598">
    <property type="component" value="Unassembled WGS sequence"/>
</dbReference>
<dbReference type="Pfam" id="PF23023">
    <property type="entry name" value="Anti-Pycsar_Apyc1"/>
    <property type="match status" value="1"/>
</dbReference>
<proteinExistence type="predicted"/>
<sequence>MERLIVLGTGNAQAIHCYNTCYAMQKGEEYFLIDAGGGNGILSQLDKAGIPLESIHNIFVTHAHNDHILGMVWMIRMIATSMNKGTYDGTLTIYCHEELVHTIKTLTKLTVGKKFYKHFDERIVFHVIAHGDTIQILGDSFTFFDIGSTKEKQFGFTSVMENGLRVSFPGDEPYRESLYDFVKDSDWLLHEAFCVYGERDIFKPYEKHHSTVKDACELAEHLKIPNLVLWHTEDKNMLHRQEKYMKEGKQYYTGTLYIPEDLDVLKL</sequence>
<gene>
    <name evidence="2" type="ORF">ERS852425_01320</name>
</gene>
<dbReference type="EMBL" id="CYXT01000008">
    <property type="protein sequence ID" value="CUM89982.1"/>
    <property type="molecule type" value="Genomic_DNA"/>
</dbReference>
<keyword evidence="1" id="KW-0378">Hydrolase</keyword>
<evidence type="ECO:0000313" key="2">
    <source>
        <dbReference type="EMBL" id="CUM89982.1"/>
    </source>
</evidence>
<dbReference type="Gene3D" id="3.60.15.10">
    <property type="entry name" value="Ribonuclease Z/Hydroxyacylglutathione hydrolase-like"/>
    <property type="match status" value="1"/>
</dbReference>
<keyword evidence="1" id="KW-0255">Endonuclease</keyword>
<dbReference type="PANTHER" id="PTHR46018">
    <property type="entry name" value="ZINC PHOSPHODIESTERASE ELAC PROTEIN 1"/>
    <property type="match status" value="1"/>
</dbReference>